<dbReference type="EMBL" id="KI631864">
    <property type="protein sequence ID" value="EYU25876.1"/>
    <property type="molecule type" value="Genomic_DNA"/>
</dbReference>
<sequence>YLESKPQHWSPNHSVQIKEIVDVHKIVMALYVTHTINFQNSGERGNRRSDLVLELKRIFEELGIKFNLLPQEVQISYARDAMLAPTNGVR</sequence>
<proteinExistence type="inferred from homology"/>
<dbReference type="Proteomes" id="UP000030748">
    <property type="component" value="Unassembled WGS sequence"/>
</dbReference>
<reference evidence="3 4" key="1">
    <citation type="journal article" date="2013" name="Proc. Natl. Acad. Sci. U.S.A.">
        <title>Fine-scale variation in meiotic recombination in Mimulus inferred from population shotgun sequencing.</title>
        <authorList>
            <person name="Hellsten U."/>
            <person name="Wright K.M."/>
            <person name="Jenkins J."/>
            <person name="Shu S."/>
            <person name="Yuan Y."/>
            <person name="Wessler S.R."/>
            <person name="Schmutz J."/>
            <person name="Willis J.H."/>
            <person name="Rokhsar D.S."/>
        </authorList>
    </citation>
    <scope>NUCLEOTIDE SEQUENCE [LARGE SCALE GENOMIC DNA]</scope>
    <source>
        <strain evidence="4">cv. DUN x IM62</strain>
    </source>
</reference>
<dbReference type="GO" id="GO:0016020">
    <property type="term" value="C:membrane"/>
    <property type="evidence" value="ECO:0007669"/>
    <property type="project" value="UniProtKB-SubCell"/>
</dbReference>
<dbReference type="AlphaFoldDB" id="A0A022QD62"/>
<name>A0A022QD62_ERYGU</name>
<evidence type="ECO:0000313" key="4">
    <source>
        <dbReference type="Proteomes" id="UP000030748"/>
    </source>
</evidence>
<dbReference type="PANTHER" id="PTHR31618:SF7">
    <property type="entry name" value="MECHANOSENSITIVE ION CHANNEL PROTEIN"/>
    <property type="match status" value="1"/>
</dbReference>
<feature type="non-terminal residue" evidence="3">
    <location>
        <position position="1"/>
    </location>
</feature>
<comment type="subcellular location">
    <subcellularLocation>
        <location evidence="1">Membrane</location>
        <topology evidence="1">Multi-pass membrane protein</topology>
    </subcellularLocation>
</comment>
<accession>A0A022QD62</accession>
<evidence type="ECO:0000256" key="1">
    <source>
        <dbReference type="ARBA" id="ARBA00004141"/>
    </source>
</evidence>
<evidence type="ECO:0000313" key="3">
    <source>
        <dbReference type="EMBL" id="EYU25876.1"/>
    </source>
</evidence>
<dbReference type="PANTHER" id="PTHR31618">
    <property type="entry name" value="MECHANOSENSITIVE ION CHANNEL PROTEIN 5"/>
    <property type="match status" value="1"/>
</dbReference>
<comment type="similarity">
    <text evidence="2">Belongs to the MscS (TC 1.A.23) family.</text>
</comment>
<evidence type="ECO:0000256" key="2">
    <source>
        <dbReference type="ARBA" id="ARBA00008017"/>
    </source>
</evidence>
<gene>
    <name evidence="3" type="ORF">MIMGU_mgv1a0032852mg</name>
</gene>
<keyword evidence="4" id="KW-1185">Reference proteome</keyword>
<protein>
    <submittedName>
        <fullName evidence="3">Uncharacterized protein</fullName>
    </submittedName>
</protein>
<organism evidence="3 4">
    <name type="scientific">Erythranthe guttata</name>
    <name type="common">Yellow monkey flower</name>
    <name type="synonym">Mimulus guttatus</name>
    <dbReference type="NCBI Taxonomy" id="4155"/>
    <lineage>
        <taxon>Eukaryota</taxon>
        <taxon>Viridiplantae</taxon>
        <taxon>Streptophyta</taxon>
        <taxon>Embryophyta</taxon>
        <taxon>Tracheophyta</taxon>
        <taxon>Spermatophyta</taxon>
        <taxon>Magnoliopsida</taxon>
        <taxon>eudicotyledons</taxon>
        <taxon>Gunneridae</taxon>
        <taxon>Pentapetalae</taxon>
        <taxon>asterids</taxon>
        <taxon>lamiids</taxon>
        <taxon>Lamiales</taxon>
        <taxon>Phrymaceae</taxon>
        <taxon>Erythranthe</taxon>
    </lineage>
</organism>
<dbReference type="InterPro" id="IPR016688">
    <property type="entry name" value="MscS-like_plants/fungi"/>
</dbReference>